<dbReference type="PROSITE" id="PS50928">
    <property type="entry name" value="ABC_TM1"/>
    <property type="match status" value="1"/>
</dbReference>
<protein>
    <submittedName>
        <fullName evidence="9">Carbohydrate ABC transporter permease</fullName>
    </submittedName>
</protein>
<keyword evidence="3" id="KW-1003">Cell membrane</keyword>
<dbReference type="InterPro" id="IPR035906">
    <property type="entry name" value="MetI-like_sf"/>
</dbReference>
<name>A0ABS7BXR8_9BACL</name>
<sequence length="263" mass="30115">MIISSSFTSEEYILRNGYSLIPKEFNVEGYRLIFMSPGTIVRSYMVTICVTVVGTALGVFISTMTGYVLQRPDFSWRNRFSFLLFFTTLFNGGLVPWYILITQYLHMRDTIWALIVPSCISVWNILLAKGFIRSIPYAITESAKIDGAGDFKIFISLIFPLSKPVVATIGLFTALMYWNDWFHAMLFITDKQLFPLQYFLYRLLGNIQEMRKVMEESGIYIPSFPVESMKMALTIVVTGPIIFLYPFVQKYFVKGLTIGSVKG</sequence>
<dbReference type="InterPro" id="IPR000515">
    <property type="entry name" value="MetI-like"/>
</dbReference>
<evidence type="ECO:0000256" key="7">
    <source>
        <dbReference type="RuleBase" id="RU363032"/>
    </source>
</evidence>
<evidence type="ECO:0000256" key="2">
    <source>
        <dbReference type="ARBA" id="ARBA00022448"/>
    </source>
</evidence>
<feature type="transmembrane region" description="Helical" evidence="7">
    <location>
        <begin position="80"/>
        <end position="99"/>
    </location>
</feature>
<feature type="transmembrane region" description="Helical" evidence="7">
    <location>
        <begin position="111"/>
        <end position="132"/>
    </location>
</feature>
<evidence type="ECO:0000313" key="10">
    <source>
        <dbReference type="Proteomes" id="UP001519887"/>
    </source>
</evidence>
<keyword evidence="5 7" id="KW-1133">Transmembrane helix</keyword>
<keyword evidence="2 7" id="KW-0813">Transport</keyword>
<dbReference type="CDD" id="cd06261">
    <property type="entry name" value="TM_PBP2"/>
    <property type="match status" value="1"/>
</dbReference>
<dbReference type="PANTHER" id="PTHR43744:SF9">
    <property type="entry name" value="POLYGALACTURONAN_RHAMNOGALACTURONAN TRANSPORT SYSTEM PERMEASE PROTEIN YTCP"/>
    <property type="match status" value="1"/>
</dbReference>
<evidence type="ECO:0000259" key="8">
    <source>
        <dbReference type="PROSITE" id="PS50928"/>
    </source>
</evidence>
<accession>A0ABS7BXR8</accession>
<feature type="transmembrane region" description="Helical" evidence="7">
    <location>
        <begin position="44"/>
        <end position="68"/>
    </location>
</feature>
<dbReference type="EMBL" id="JAHZIK010000057">
    <property type="protein sequence ID" value="MBW7453286.1"/>
    <property type="molecule type" value="Genomic_DNA"/>
</dbReference>
<evidence type="ECO:0000313" key="9">
    <source>
        <dbReference type="EMBL" id="MBW7453286.1"/>
    </source>
</evidence>
<comment type="caution">
    <text evidence="9">The sequence shown here is derived from an EMBL/GenBank/DDBJ whole genome shotgun (WGS) entry which is preliminary data.</text>
</comment>
<keyword evidence="4 7" id="KW-0812">Transmembrane</keyword>
<feature type="domain" description="ABC transmembrane type-1" evidence="8">
    <location>
        <begin position="44"/>
        <end position="245"/>
    </location>
</feature>
<reference evidence="9 10" key="1">
    <citation type="submission" date="2021-07" db="EMBL/GenBank/DDBJ databases">
        <title>Paenibacillus radiodurans sp. nov., isolated from the southeastern edge of Tengger Desert.</title>
        <authorList>
            <person name="Zhang G."/>
        </authorList>
    </citation>
    <scope>NUCLEOTIDE SEQUENCE [LARGE SCALE GENOMIC DNA]</scope>
    <source>
        <strain evidence="9 10">CCM 7311</strain>
    </source>
</reference>
<evidence type="ECO:0000256" key="4">
    <source>
        <dbReference type="ARBA" id="ARBA00022692"/>
    </source>
</evidence>
<comment type="similarity">
    <text evidence="7">Belongs to the binding-protein-dependent transport system permease family.</text>
</comment>
<feature type="transmembrane region" description="Helical" evidence="7">
    <location>
        <begin position="231"/>
        <end position="248"/>
    </location>
</feature>
<proteinExistence type="inferred from homology"/>
<evidence type="ECO:0000256" key="1">
    <source>
        <dbReference type="ARBA" id="ARBA00004651"/>
    </source>
</evidence>
<dbReference type="Gene3D" id="1.10.3720.10">
    <property type="entry name" value="MetI-like"/>
    <property type="match status" value="1"/>
</dbReference>
<evidence type="ECO:0000256" key="6">
    <source>
        <dbReference type="ARBA" id="ARBA00023136"/>
    </source>
</evidence>
<evidence type="ECO:0000256" key="3">
    <source>
        <dbReference type="ARBA" id="ARBA00022475"/>
    </source>
</evidence>
<gene>
    <name evidence="9" type="ORF">K0U00_04465</name>
</gene>
<feature type="transmembrane region" description="Helical" evidence="7">
    <location>
        <begin position="153"/>
        <end position="178"/>
    </location>
</feature>
<keyword evidence="6 7" id="KW-0472">Membrane</keyword>
<keyword evidence="10" id="KW-1185">Reference proteome</keyword>
<dbReference type="SUPFAM" id="SSF161098">
    <property type="entry name" value="MetI-like"/>
    <property type="match status" value="1"/>
</dbReference>
<dbReference type="Pfam" id="PF00528">
    <property type="entry name" value="BPD_transp_1"/>
    <property type="match status" value="1"/>
</dbReference>
<dbReference type="Proteomes" id="UP001519887">
    <property type="component" value="Unassembled WGS sequence"/>
</dbReference>
<comment type="subcellular location">
    <subcellularLocation>
        <location evidence="1 7">Cell membrane</location>
        <topology evidence="1 7">Multi-pass membrane protein</topology>
    </subcellularLocation>
</comment>
<evidence type="ECO:0000256" key="5">
    <source>
        <dbReference type="ARBA" id="ARBA00022989"/>
    </source>
</evidence>
<organism evidence="9 10">
    <name type="scientific">Paenibacillus sepulcri</name>
    <dbReference type="NCBI Taxonomy" id="359917"/>
    <lineage>
        <taxon>Bacteria</taxon>
        <taxon>Bacillati</taxon>
        <taxon>Bacillota</taxon>
        <taxon>Bacilli</taxon>
        <taxon>Bacillales</taxon>
        <taxon>Paenibacillaceae</taxon>
        <taxon>Paenibacillus</taxon>
    </lineage>
</organism>
<dbReference type="PANTHER" id="PTHR43744">
    <property type="entry name" value="ABC TRANSPORTER PERMEASE PROTEIN MG189-RELATED-RELATED"/>
    <property type="match status" value="1"/>
</dbReference>